<evidence type="ECO:0000313" key="3">
    <source>
        <dbReference type="EMBL" id="PWN25060.1"/>
    </source>
</evidence>
<dbReference type="OrthoDB" id="10265310at2759"/>
<reference evidence="3 4" key="1">
    <citation type="journal article" date="2018" name="Mol. Biol. Evol.">
        <title>Broad Genomic Sampling Reveals a Smut Pathogenic Ancestry of the Fungal Clade Ustilaginomycotina.</title>
        <authorList>
            <person name="Kijpornyongpan T."/>
            <person name="Mondo S.J."/>
            <person name="Barry K."/>
            <person name="Sandor L."/>
            <person name="Lee J."/>
            <person name="Lipzen A."/>
            <person name="Pangilinan J."/>
            <person name="LaButti K."/>
            <person name="Hainaut M."/>
            <person name="Henrissat B."/>
            <person name="Grigoriev I.V."/>
            <person name="Spatafora J.W."/>
            <person name="Aime M.C."/>
        </authorList>
    </citation>
    <scope>NUCLEOTIDE SEQUENCE [LARGE SCALE GENOMIC DNA]</scope>
    <source>
        <strain evidence="3 4">MCA 5214</strain>
    </source>
</reference>
<organism evidence="3 4">
    <name type="scientific">Jaminaea rosea</name>
    <dbReference type="NCBI Taxonomy" id="1569628"/>
    <lineage>
        <taxon>Eukaryota</taxon>
        <taxon>Fungi</taxon>
        <taxon>Dikarya</taxon>
        <taxon>Basidiomycota</taxon>
        <taxon>Ustilaginomycotina</taxon>
        <taxon>Exobasidiomycetes</taxon>
        <taxon>Microstromatales</taxon>
        <taxon>Microstromatales incertae sedis</taxon>
        <taxon>Jaminaea</taxon>
    </lineage>
</organism>
<comment type="similarity">
    <text evidence="1">Belongs to the MYG1 family.</text>
</comment>
<dbReference type="GO" id="GO:0005634">
    <property type="term" value="C:nucleus"/>
    <property type="evidence" value="ECO:0007669"/>
    <property type="project" value="TreeGrafter"/>
</dbReference>
<protein>
    <submittedName>
        <fullName evidence="3">Metal-dependent protein hydrolase</fullName>
    </submittedName>
</protein>
<name>A0A316UIL6_9BASI</name>
<evidence type="ECO:0000256" key="1">
    <source>
        <dbReference type="ARBA" id="ARBA00010105"/>
    </source>
</evidence>
<dbReference type="GO" id="GO:0016787">
    <property type="term" value="F:hydrolase activity"/>
    <property type="evidence" value="ECO:0007669"/>
    <property type="project" value="UniProtKB-KW"/>
</dbReference>
<dbReference type="AlphaFoldDB" id="A0A316UIL6"/>
<dbReference type="InterPro" id="IPR003226">
    <property type="entry name" value="MYG1_exonuclease"/>
</dbReference>
<dbReference type="PANTHER" id="PTHR11215">
    <property type="entry name" value="METAL DEPENDENT HYDROLASE - RELATED"/>
    <property type="match status" value="1"/>
</dbReference>
<dbReference type="STRING" id="1569628.A0A316UIL6"/>
<evidence type="ECO:0000256" key="2">
    <source>
        <dbReference type="SAM" id="MobiDB-lite"/>
    </source>
</evidence>
<dbReference type="GO" id="GO:0005737">
    <property type="term" value="C:cytoplasm"/>
    <property type="evidence" value="ECO:0007669"/>
    <property type="project" value="TreeGrafter"/>
</dbReference>
<dbReference type="PANTHER" id="PTHR11215:SF1">
    <property type="entry name" value="MYG1 EXONUCLEASE"/>
    <property type="match status" value="1"/>
</dbReference>
<gene>
    <name evidence="3" type="ORF">BDZ90DRAFT_275963</name>
</gene>
<keyword evidence="4" id="KW-1185">Reference proteome</keyword>
<dbReference type="EMBL" id="KZ819677">
    <property type="protein sequence ID" value="PWN25060.1"/>
    <property type="molecule type" value="Genomic_DNA"/>
</dbReference>
<sequence>MSTAPAEAKRPKLASSGGLVTHSGTFHADEALAVHLLRKLPEFKEMPLTRTRDPQIINDAHIVVDVGAEYAPERRRYDHHQRGFEEVFDAEHKTKLSSAGLVWKHYGPSILSAHLSLPTSDPTIALLHAKLYDDFIEAIDGIDNGIPQYSGVPAAYKSRTDLSSRVGHLNPRWNENTSPEDQDARFEKASLLAGTEFFERVDYAVQAWLPARQVVIDALEARNTLSGDARILLFEGYASWKEHLFTLEASREHTAPGEVIYVVYPDESGKWRVQAVPESPDSFVSRKALPEEWRGVRDDKLSEVSGIEGCVFVHASGFIGGNASREGALKMAKRGLEA</sequence>
<accession>A0A316UIL6</accession>
<proteinExistence type="inferred from homology"/>
<dbReference type="RefSeq" id="XP_025359672.1">
    <property type="nucleotide sequence ID" value="XM_025508909.1"/>
</dbReference>
<dbReference type="GeneID" id="37030732"/>
<dbReference type="Pfam" id="PF03690">
    <property type="entry name" value="MYG1_exonuc"/>
    <property type="match status" value="1"/>
</dbReference>
<dbReference type="Proteomes" id="UP000245884">
    <property type="component" value="Unassembled WGS sequence"/>
</dbReference>
<evidence type="ECO:0000313" key="4">
    <source>
        <dbReference type="Proteomes" id="UP000245884"/>
    </source>
</evidence>
<keyword evidence="3" id="KW-0378">Hydrolase</keyword>
<feature type="region of interest" description="Disordered" evidence="2">
    <location>
        <begin position="1"/>
        <end position="20"/>
    </location>
</feature>